<dbReference type="Pfam" id="PF18895">
    <property type="entry name" value="T4SS_pilin"/>
    <property type="match status" value="1"/>
</dbReference>
<organism evidence="3 4">
    <name type="scientific">Candidatus Magasanikbacteria bacterium RIFCSPHIGHO2_01_FULL_47_8</name>
    <dbReference type="NCBI Taxonomy" id="1798673"/>
    <lineage>
        <taxon>Bacteria</taxon>
        <taxon>Candidatus Magasanikiibacteriota</taxon>
    </lineage>
</organism>
<keyword evidence="1" id="KW-0472">Membrane</keyword>
<evidence type="ECO:0000313" key="4">
    <source>
        <dbReference type="Proteomes" id="UP000177953"/>
    </source>
</evidence>
<reference evidence="3 4" key="1">
    <citation type="journal article" date="2016" name="Nat. Commun.">
        <title>Thousands of microbial genomes shed light on interconnected biogeochemical processes in an aquifer system.</title>
        <authorList>
            <person name="Anantharaman K."/>
            <person name="Brown C.T."/>
            <person name="Hug L.A."/>
            <person name="Sharon I."/>
            <person name="Castelle C.J."/>
            <person name="Probst A.J."/>
            <person name="Thomas B.C."/>
            <person name="Singh A."/>
            <person name="Wilkins M.J."/>
            <person name="Karaoz U."/>
            <person name="Brodie E.L."/>
            <person name="Williams K.H."/>
            <person name="Hubbard S.S."/>
            <person name="Banfield J.F."/>
        </authorList>
    </citation>
    <scope>NUCLEOTIDE SEQUENCE [LARGE SCALE GENOMIC DNA]</scope>
</reference>
<dbReference type="AlphaFoldDB" id="A0A1F6MCS6"/>
<evidence type="ECO:0000256" key="2">
    <source>
        <dbReference type="SAM" id="SignalP"/>
    </source>
</evidence>
<feature type="transmembrane region" description="Helical" evidence="1">
    <location>
        <begin position="47"/>
        <end position="72"/>
    </location>
</feature>
<accession>A0A1F6MCS6</accession>
<gene>
    <name evidence="3" type="ORF">A2754_02365</name>
</gene>
<dbReference type="InterPro" id="IPR043993">
    <property type="entry name" value="T4SS_pilin"/>
</dbReference>
<evidence type="ECO:0000313" key="3">
    <source>
        <dbReference type="EMBL" id="OGH69358.1"/>
    </source>
</evidence>
<keyword evidence="1" id="KW-1133">Transmembrane helix</keyword>
<evidence type="ECO:0000256" key="1">
    <source>
        <dbReference type="SAM" id="Phobius"/>
    </source>
</evidence>
<proteinExistence type="predicted"/>
<feature type="signal peptide" evidence="2">
    <location>
        <begin position="1"/>
        <end position="23"/>
    </location>
</feature>
<keyword evidence="2" id="KW-0732">Signal</keyword>
<sequence>MLKRAYALMVIVIILIVSAPALAADYGLTDTGRAIGFGSGSDNIYALINQAVTVFLSMLAILFFILTLYAGLRWMTARGNEEMATKAKETLEAAVLGLAVVVLSYALVRFIFQSLGA</sequence>
<dbReference type="EMBL" id="MFPU01000050">
    <property type="protein sequence ID" value="OGH69358.1"/>
    <property type="molecule type" value="Genomic_DNA"/>
</dbReference>
<feature type="transmembrane region" description="Helical" evidence="1">
    <location>
        <begin position="93"/>
        <end position="112"/>
    </location>
</feature>
<dbReference type="Proteomes" id="UP000177953">
    <property type="component" value="Unassembled WGS sequence"/>
</dbReference>
<feature type="chain" id="PRO_5009525623" evidence="2">
    <location>
        <begin position="24"/>
        <end position="117"/>
    </location>
</feature>
<keyword evidence="1" id="KW-0812">Transmembrane</keyword>
<name>A0A1F6MCS6_9BACT</name>
<protein>
    <submittedName>
        <fullName evidence="3">Uncharacterized protein</fullName>
    </submittedName>
</protein>
<comment type="caution">
    <text evidence="3">The sequence shown here is derived from an EMBL/GenBank/DDBJ whole genome shotgun (WGS) entry which is preliminary data.</text>
</comment>